<proteinExistence type="predicted"/>
<sequence length="124" mass="14491">MKKKAERINDRNYNQTQNYNIRKKHFTTKPKQSQNWQILTGFLLGNHFAPQTFHLHPRPPPSAHSITLPVMQSLGVWVHHWGTGRVLHLHSLMAYFALLDINLRFCQDFVLVPTIGHNLFTVKI</sequence>
<dbReference type="EMBL" id="JAHRIN010000085">
    <property type="protein sequence ID" value="MEQ2190537.1"/>
    <property type="molecule type" value="Genomic_DNA"/>
</dbReference>
<name>A0ABV0Q4Y6_9TELE</name>
<organism evidence="1 2">
    <name type="scientific">Xenoophorus captivus</name>
    <dbReference type="NCBI Taxonomy" id="1517983"/>
    <lineage>
        <taxon>Eukaryota</taxon>
        <taxon>Metazoa</taxon>
        <taxon>Chordata</taxon>
        <taxon>Craniata</taxon>
        <taxon>Vertebrata</taxon>
        <taxon>Euteleostomi</taxon>
        <taxon>Actinopterygii</taxon>
        <taxon>Neopterygii</taxon>
        <taxon>Teleostei</taxon>
        <taxon>Neoteleostei</taxon>
        <taxon>Acanthomorphata</taxon>
        <taxon>Ovalentaria</taxon>
        <taxon>Atherinomorphae</taxon>
        <taxon>Cyprinodontiformes</taxon>
        <taxon>Goodeidae</taxon>
        <taxon>Xenoophorus</taxon>
    </lineage>
</organism>
<evidence type="ECO:0000313" key="1">
    <source>
        <dbReference type="EMBL" id="MEQ2190537.1"/>
    </source>
</evidence>
<evidence type="ECO:0000313" key="2">
    <source>
        <dbReference type="Proteomes" id="UP001434883"/>
    </source>
</evidence>
<protein>
    <submittedName>
        <fullName evidence="1">Uncharacterized protein</fullName>
    </submittedName>
</protein>
<reference evidence="1 2" key="1">
    <citation type="submission" date="2021-06" db="EMBL/GenBank/DDBJ databases">
        <authorList>
            <person name="Palmer J.M."/>
        </authorList>
    </citation>
    <scope>NUCLEOTIDE SEQUENCE [LARGE SCALE GENOMIC DNA]</scope>
    <source>
        <strain evidence="1 2">XC_2019</strain>
        <tissue evidence="1">Muscle</tissue>
    </source>
</reference>
<accession>A0ABV0Q4Y6</accession>
<keyword evidence="2" id="KW-1185">Reference proteome</keyword>
<comment type="caution">
    <text evidence="1">The sequence shown here is derived from an EMBL/GenBank/DDBJ whole genome shotgun (WGS) entry which is preliminary data.</text>
</comment>
<dbReference type="Proteomes" id="UP001434883">
    <property type="component" value="Unassembled WGS sequence"/>
</dbReference>
<gene>
    <name evidence="1" type="ORF">XENOCAPTIV_029617</name>
</gene>